<sequence>MDCIFVTGLTSLVRIEFYRKSHSMCHTQMPIKIGTSWVCLVTLTALIWSFPGVNIHMVYKSFICYEGFVTLAASMWFLSSVLPLVYLKIETFFEGLVTMAALI</sequence>
<gene>
    <name evidence="2" type="ORF">MNOR_LOCUS34728</name>
</gene>
<accession>A0AAV2SBM8</accession>
<name>A0AAV2SBM8_MEGNR</name>
<evidence type="ECO:0000313" key="2">
    <source>
        <dbReference type="EMBL" id="CAL4176004.1"/>
    </source>
</evidence>
<organism evidence="2 3">
    <name type="scientific">Meganyctiphanes norvegica</name>
    <name type="common">Northern krill</name>
    <name type="synonym">Thysanopoda norvegica</name>
    <dbReference type="NCBI Taxonomy" id="48144"/>
    <lineage>
        <taxon>Eukaryota</taxon>
        <taxon>Metazoa</taxon>
        <taxon>Ecdysozoa</taxon>
        <taxon>Arthropoda</taxon>
        <taxon>Crustacea</taxon>
        <taxon>Multicrustacea</taxon>
        <taxon>Malacostraca</taxon>
        <taxon>Eumalacostraca</taxon>
        <taxon>Eucarida</taxon>
        <taxon>Euphausiacea</taxon>
        <taxon>Euphausiidae</taxon>
        <taxon>Meganyctiphanes</taxon>
    </lineage>
</organism>
<evidence type="ECO:0000256" key="1">
    <source>
        <dbReference type="SAM" id="Phobius"/>
    </source>
</evidence>
<feature type="transmembrane region" description="Helical" evidence="1">
    <location>
        <begin position="29"/>
        <end position="48"/>
    </location>
</feature>
<keyword evidence="1" id="KW-1133">Transmembrane helix</keyword>
<protein>
    <submittedName>
        <fullName evidence="2">Uncharacterized protein</fullName>
    </submittedName>
</protein>
<dbReference type="PANTHER" id="PTHR33426:SF30">
    <property type="match status" value="1"/>
</dbReference>
<feature type="non-terminal residue" evidence="2">
    <location>
        <position position="103"/>
    </location>
</feature>
<feature type="transmembrane region" description="Helical" evidence="1">
    <location>
        <begin position="68"/>
        <end position="87"/>
    </location>
</feature>
<comment type="caution">
    <text evidence="2">The sequence shown here is derived from an EMBL/GenBank/DDBJ whole genome shotgun (WGS) entry which is preliminary data.</text>
</comment>
<dbReference type="EMBL" id="CAXKWB010054626">
    <property type="protein sequence ID" value="CAL4176004.1"/>
    <property type="molecule type" value="Genomic_DNA"/>
</dbReference>
<keyword evidence="3" id="KW-1185">Reference proteome</keyword>
<dbReference type="Proteomes" id="UP001497623">
    <property type="component" value="Unassembled WGS sequence"/>
</dbReference>
<dbReference type="PANTHER" id="PTHR33426">
    <property type="entry name" value="C2H2-TYPE DOMAIN-CONTAINING PROTEIN"/>
    <property type="match status" value="1"/>
</dbReference>
<keyword evidence="1" id="KW-0812">Transmembrane</keyword>
<reference evidence="2 3" key="1">
    <citation type="submission" date="2024-05" db="EMBL/GenBank/DDBJ databases">
        <authorList>
            <person name="Wallberg A."/>
        </authorList>
    </citation>
    <scope>NUCLEOTIDE SEQUENCE [LARGE SCALE GENOMIC DNA]</scope>
</reference>
<proteinExistence type="predicted"/>
<dbReference type="AlphaFoldDB" id="A0AAV2SBM8"/>
<keyword evidence="1" id="KW-0472">Membrane</keyword>
<evidence type="ECO:0000313" key="3">
    <source>
        <dbReference type="Proteomes" id="UP001497623"/>
    </source>
</evidence>